<organism evidence="2 3">
    <name type="scientific">Hyphomonas jannaschiana VP2</name>
    <dbReference type="NCBI Taxonomy" id="1280952"/>
    <lineage>
        <taxon>Bacteria</taxon>
        <taxon>Pseudomonadati</taxon>
        <taxon>Pseudomonadota</taxon>
        <taxon>Alphaproteobacteria</taxon>
        <taxon>Hyphomonadales</taxon>
        <taxon>Hyphomonadaceae</taxon>
        <taxon>Hyphomonas</taxon>
    </lineage>
</organism>
<dbReference type="PANTHER" id="PTHR42834">
    <property type="entry name" value="ENDONUCLEASE/EXONUCLEASE/PHOSPHATASE FAMILY PROTEIN (AFU_ORTHOLOGUE AFUA_3G09210)"/>
    <property type="match status" value="1"/>
</dbReference>
<dbReference type="PATRIC" id="fig|1280952.3.peg.3047"/>
<dbReference type="eggNOG" id="COG2374">
    <property type="taxonomic scope" value="Bacteria"/>
</dbReference>
<dbReference type="AlphaFoldDB" id="A0A059F836"/>
<keyword evidence="2" id="KW-0378">Hydrolase</keyword>
<keyword evidence="3" id="KW-1185">Reference proteome</keyword>
<proteinExistence type="predicted"/>
<dbReference type="InterPro" id="IPR036691">
    <property type="entry name" value="Endo/exonu/phosph_ase_sf"/>
</dbReference>
<protein>
    <submittedName>
        <fullName evidence="2">Endonuclease/exonuclease/phosphatase</fullName>
    </submittedName>
</protein>
<dbReference type="STRING" id="1280952.HJA_15220"/>
<evidence type="ECO:0000313" key="3">
    <source>
        <dbReference type="Proteomes" id="UP000024816"/>
    </source>
</evidence>
<keyword evidence="2" id="KW-0255">Endonuclease</keyword>
<dbReference type="Gene3D" id="3.60.10.10">
    <property type="entry name" value="Endonuclease/exonuclease/phosphatase"/>
    <property type="match status" value="1"/>
</dbReference>
<dbReference type="Proteomes" id="UP000024816">
    <property type="component" value="Unassembled WGS sequence"/>
</dbReference>
<evidence type="ECO:0000313" key="2">
    <source>
        <dbReference type="EMBL" id="KCZ86713.1"/>
    </source>
</evidence>
<gene>
    <name evidence="2" type="ORF">HJA_15220</name>
</gene>
<name>A0A059F836_9PROT</name>
<dbReference type="InterPro" id="IPR005135">
    <property type="entry name" value="Endo/exonuclease/phosphatase"/>
</dbReference>
<reference evidence="2 3" key="1">
    <citation type="journal article" date="2014" name="Antonie Van Leeuwenhoek">
        <title>Hyphomonas beringensis sp. nov. and Hyphomonas chukchiensis sp. nov., isolated from surface seawater of the Bering Sea and Chukchi Sea.</title>
        <authorList>
            <person name="Li C."/>
            <person name="Lai Q."/>
            <person name="Li G."/>
            <person name="Dong C."/>
            <person name="Wang J."/>
            <person name="Liao Y."/>
            <person name="Shao Z."/>
        </authorList>
    </citation>
    <scope>NUCLEOTIDE SEQUENCE [LARGE SCALE GENOMIC DNA]</scope>
    <source>
        <strain evidence="2 3">VP2</strain>
    </source>
</reference>
<dbReference type="GO" id="GO:0004519">
    <property type="term" value="F:endonuclease activity"/>
    <property type="evidence" value="ECO:0007669"/>
    <property type="project" value="UniProtKB-KW"/>
</dbReference>
<keyword evidence="2" id="KW-0269">Exonuclease</keyword>
<sequence length="336" mass="37629">MPELRLATFNCENLMMRCDFAHAGIKRARERLTEVDDATVAAQVDSVFNVLSEDDRTLTAEALGATQAEVCALQEVENLVTLTAFDTRYLSRWSAGVFDERVLLEGNDTRGIDVGLLSRLPVIHYRSHARETYGRLGLKPPNGLSVNDYAFRRDCLEADILKDGRVLTLFICHFKSMFGGRRKTRAIRQAEAQAVRLLIQRRFPDPAAAEWVILGDFNDYFERDGQALHDHGLGPLIDDGFAVDLATHAIADPYDRWTHHYSGDDTYGALDHIFLSPALALRNPRPHVRIVRGGTPFRARRYEGARFPGVGWSEPKASDHCPLAATLQFEGKPLAP</sequence>
<accession>A0A059F836</accession>
<dbReference type="GO" id="GO:0004527">
    <property type="term" value="F:exonuclease activity"/>
    <property type="evidence" value="ECO:0007669"/>
    <property type="project" value="UniProtKB-KW"/>
</dbReference>
<dbReference type="Pfam" id="PF03372">
    <property type="entry name" value="Exo_endo_phos"/>
    <property type="match status" value="1"/>
</dbReference>
<keyword evidence="2" id="KW-0540">Nuclease</keyword>
<dbReference type="RefSeq" id="WP_035583787.1">
    <property type="nucleotide sequence ID" value="NZ_ARYJ01000012.1"/>
</dbReference>
<evidence type="ECO:0000259" key="1">
    <source>
        <dbReference type="Pfam" id="PF03372"/>
    </source>
</evidence>
<feature type="domain" description="Endonuclease/exonuclease/phosphatase" evidence="1">
    <location>
        <begin position="48"/>
        <end position="320"/>
    </location>
</feature>
<dbReference type="SUPFAM" id="SSF56219">
    <property type="entry name" value="DNase I-like"/>
    <property type="match status" value="1"/>
</dbReference>
<comment type="caution">
    <text evidence="2">The sequence shown here is derived from an EMBL/GenBank/DDBJ whole genome shotgun (WGS) entry which is preliminary data.</text>
</comment>
<dbReference type="EMBL" id="ARYJ01000012">
    <property type="protein sequence ID" value="KCZ86713.1"/>
    <property type="molecule type" value="Genomic_DNA"/>
</dbReference>
<dbReference type="PANTHER" id="PTHR42834:SF1">
    <property type="entry name" value="ENDONUCLEASE_EXONUCLEASE_PHOSPHATASE FAMILY PROTEIN (AFU_ORTHOLOGUE AFUA_3G09210)"/>
    <property type="match status" value="1"/>
</dbReference>